<protein>
    <submittedName>
        <fullName evidence="2">Uncharacterized protein</fullName>
    </submittedName>
</protein>
<name>A0ABR0CGS8_PURLI</name>
<feature type="region of interest" description="Disordered" evidence="1">
    <location>
        <begin position="33"/>
        <end position="52"/>
    </location>
</feature>
<comment type="caution">
    <text evidence="2">The sequence shown here is derived from an EMBL/GenBank/DDBJ whole genome shotgun (WGS) entry which is preliminary data.</text>
</comment>
<proteinExistence type="predicted"/>
<gene>
    <name evidence="2" type="ORF">Purlil1_341</name>
</gene>
<evidence type="ECO:0000256" key="1">
    <source>
        <dbReference type="SAM" id="MobiDB-lite"/>
    </source>
</evidence>
<organism evidence="2 3">
    <name type="scientific">Purpureocillium lilacinum</name>
    <name type="common">Paecilomyces lilacinus</name>
    <dbReference type="NCBI Taxonomy" id="33203"/>
    <lineage>
        <taxon>Eukaryota</taxon>
        <taxon>Fungi</taxon>
        <taxon>Dikarya</taxon>
        <taxon>Ascomycota</taxon>
        <taxon>Pezizomycotina</taxon>
        <taxon>Sordariomycetes</taxon>
        <taxon>Hypocreomycetidae</taxon>
        <taxon>Hypocreales</taxon>
        <taxon>Ophiocordycipitaceae</taxon>
        <taxon>Purpureocillium</taxon>
    </lineage>
</organism>
<dbReference type="Proteomes" id="UP001287286">
    <property type="component" value="Unassembled WGS sequence"/>
</dbReference>
<keyword evidence="3" id="KW-1185">Reference proteome</keyword>
<feature type="compositionally biased region" description="Basic and acidic residues" evidence="1">
    <location>
        <begin position="35"/>
        <end position="52"/>
    </location>
</feature>
<evidence type="ECO:0000313" key="3">
    <source>
        <dbReference type="Proteomes" id="UP001287286"/>
    </source>
</evidence>
<accession>A0ABR0CGS8</accession>
<evidence type="ECO:0000313" key="2">
    <source>
        <dbReference type="EMBL" id="KAK4095545.1"/>
    </source>
</evidence>
<reference evidence="2 3" key="1">
    <citation type="journal article" date="2024" name="Microbiol. Resour. Announc.">
        <title>Genome annotations for the ascomycete fungi Trichoderma harzianum, Trichoderma aggressivum, and Purpureocillium lilacinum.</title>
        <authorList>
            <person name="Beijen E.P.W."/>
            <person name="Ohm R.A."/>
        </authorList>
    </citation>
    <scope>NUCLEOTIDE SEQUENCE [LARGE SCALE GENOMIC DNA]</scope>
    <source>
        <strain evidence="2 3">CBS 150709</strain>
    </source>
</reference>
<dbReference type="EMBL" id="JAWRVI010000001">
    <property type="protein sequence ID" value="KAK4095545.1"/>
    <property type="molecule type" value="Genomic_DNA"/>
</dbReference>
<sequence>MPSRQATHYNAHRTGSSVRPAVGVHRTSVWVVADGGRRQESDDRHQMHGPERARHTLQQLERAVVPRRRLRLLEASCCPTWAEITRRDVALALPTAVTARMFLVGVLYA</sequence>